<reference evidence="3" key="2">
    <citation type="journal article" date="2007" name="Science">
        <title>Draft genome sequence of the sexually transmitted pathogen Trichomonas vaginalis.</title>
        <authorList>
            <person name="Carlton J.M."/>
            <person name="Hirt R.P."/>
            <person name="Silva J.C."/>
            <person name="Delcher A.L."/>
            <person name="Schatz M."/>
            <person name="Zhao Q."/>
            <person name="Wortman J.R."/>
            <person name="Bidwell S.L."/>
            <person name="Alsmark U.C.M."/>
            <person name="Besteiro S."/>
            <person name="Sicheritz-Ponten T."/>
            <person name="Noel C.J."/>
            <person name="Dacks J.B."/>
            <person name="Foster P.G."/>
            <person name="Simillion C."/>
            <person name="Van de Peer Y."/>
            <person name="Miranda-Saavedra D."/>
            <person name="Barton G.J."/>
            <person name="Westrop G.D."/>
            <person name="Mueller S."/>
            <person name="Dessi D."/>
            <person name="Fiori P.L."/>
            <person name="Ren Q."/>
            <person name="Paulsen I."/>
            <person name="Zhang H."/>
            <person name="Bastida-Corcuera F.D."/>
            <person name="Simoes-Barbosa A."/>
            <person name="Brown M.T."/>
            <person name="Hayes R.D."/>
            <person name="Mukherjee M."/>
            <person name="Okumura C.Y."/>
            <person name="Schneider R."/>
            <person name="Smith A.J."/>
            <person name="Vanacova S."/>
            <person name="Villalvazo M."/>
            <person name="Haas B.J."/>
            <person name="Pertea M."/>
            <person name="Feldblyum T.V."/>
            <person name="Utterback T.R."/>
            <person name="Shu C.L."/>
            <person name="Osoegawa K."/>
            <person name="de Jong P.J."/>
            <person name="Hrdy I."/>
            <person name="Horvathova L."/>
            <person name="Zubacova Z."/>
            <person name="Dolezal P."/>
            <person name="Malik S.B."/>
            <person name="Logsdon J.M. Jr."/>
            <person name="Henze K."/>
            <person name="Gupta A."/>
            <person name="Wang C.C."/>
            <person name="Dunne R.L."/>
            <person name="Upcroft J.A."/>
            <person name="Upcroft P."/>
            <person name="White O."/>
            <person name="Salzberg S.L."/>
            <person name="Tang P."/>
            <person name="Chiu C.-H."/>
            <person name="Lee Y.-S."/>
            <person name="Embley T.M."/>
            <person name="Coombs G.H."/>
            <person name="Mottram J.C."/>
            <person name="Tachezy J."/>
            <person name="Fraser-Liggett C.M."/>
            <person name="Johnson P.J."/>
        </authorList>
    </citation>
    <scope>NUCLEOTIDE SEQUENCE [LARGE SCALE GENOMIC DNA]</scope>
    <source>
        <strain evidence="3">G3</strain>
    </source>
</reference>
<evidence type="ECO:0000313" key="3">
    <source>
        <dbReference type="EMBL" id="EAY02821.1"/>
    </source>
</evidence>
<dbReference type="InterPro" id="IPR015943">
    <property type="entry name" value="WD40/YVTN_repeat-like_dom_sf"/>
</dbReference>
<evidence type="ECO:0000256" key="1">
    <source>
        <dbReference type="ARBA" id="ARBA00022574"/>
    </source>
</evidence>
<dbReference type="InParanoid" id="A2EWX9"/>
<proteinExistence type="predicted"/>
<dbReference type="VEuPathDB" id="TrichDB:TVAGG3_0263960"/>
<accession>A2EWX9</accession>
<dbReference type="GO" id="GO:0006261">
    <property type="term" value="P:DNA-templated DNA replication"/>
    <property type="evidence" value="ECO:0000318"/>
    <property type="project" value="GO_Central"/>
</dbReference>
<name>A2EWX9_TRIV3</name>
<dbReference type="EMBL" id="DS113523">
    <property type="protein sequence ID" value="EAY02821.1"/>
    <property type="molecule type" value="Genomic_DNA"/>
</dbReference>
<dbReference type="InterPro" id="IPR011047">
    <property type="entry name" value="Quinoprotein_ADH-like_sf"/>
</dbReference>
<gene>
    <name evidence="3" type="ORF">TVAG_292890</name>
</gene>
<dbReference type="AlphaFoldDB" id="A2EWX9"/>
<dbReference type="GO" id="GO:0120330">
    <property type="term" value="C:rixosome complex"/>
    <property type="evidence" value="ECO:0000318"/>
    <property type="project" value="GO_Central"/>
</dbReference>
<organism evidence="3 4">
    <name type="scientific">Trichomonas vaginalis (strain ATCC PRA-98 / G3)</name>
    <dbReference type="NCBI Taxonomy" id="412133"/>
    <lineage>
        <taxon>Eukaryota</taxon>
        <taxon>Metamonada</taxon>
        <taxon>Parabasalia</taxon>
        <taxon>Trichomonadida</taxon>
        <taxon>Trichomonadidae</taxon>
        <taxon>Trichomonas</taxon>
    </lineage>
</organism>
<keyword evidence="4" id="KW-1185">Reference proteome</keyword>
<dbReference type="VEuPathDB" id="TrichDB:TVAG_292890"/>
<dbReference type="KEGG" id="tva:4760661"/>
<reference evidence="3" key="1">
    <citation type="submission" date="2006-10" db="EMBL/GenBank/DDBJ databases">
        <authorList>
            <person name="Amadeo P."/>
            <person name="Zhao Q."/>
            <person name="Wortman J."/>
            <person name="Fraser-Liggett C."/>
            <person name="Carlton J."/>
        </authorList>
    </citation>
    <scope>NUCLEOTIDE SEQUENCE</scope>
    <source>
        <strain evidence="3">G3</strain>
    </source>
</reference>
<dbReference type="PANTHER" id="PTHR18763:SF0">
    <property type="entry name" value="WD REPEAT-CONTAINING PROTEIN 18"/>
    <property type="match status" value="1"/>
</dbReference>
<dbReference type="InterPro" id="IPR036322">
    <property type="entry name" value="WD40_repeat_dom_sf"/>
</dbReference>
<dbReference type="PANTHER" id="PTHR18763">
    <property type="entry name" value="WD-REPEAT PROTEIN 18"/>
    <property type="match status" value="1"/>
</dbReference>
<keyword evidence="2" id="KW-0677">Repeat</keyword>
<keyword evidence="1" id="KW-0853">WD repeat</keyword>
<dbReference type="SUPFAM" id="SSF50978">
    <property type="entry name" value="WD40 repeat-like"/>
    <property type="match status" value="1"/>
</dbReference>
<protein>
    <recommendedName>
        <fullName evidence="5">Cleavage/polyadenylation specificity factor A subunit C-terminal domain-containing protein</fullName>
    </recommendedName>
</protein>
<evidence type="ECO:0000256" key="2">
    <source>
        <dbReference type="ARBA" id="ARBA00022737"/>
    </source>
</evidence>
<dbReference type="SMR" id="A2EWX9"/>
<dbReference type="Proteomes" id="UP000001542">
    <property type="component" value="Unassembled WGS sequence"/>
</dbReference>
<dbReference type="GO" id="GO:0005656">
    <property type="term" value="C:nuclear pre-replicative complex"/>
    <property type="evidence" value="ECO:0000318"/>
    <property type="project" value="GO_Central"/>
</dbReference>
<dbReference type="InterPro" id="IPR045227">
    <property type="entry name" value="WDR18/Ipi3/RID3"/>
</dbReference>
<evidence type="ECO:0008006" key="5">
    <source>
        <dbReference type="Google" id="ProtNLM"/>
    </source>
</evidence>
<dbReference type="GO" id="GO:0006364">
    <property type="term" value="P:rRNA processing"/>
    <property type="evidence" value="ECO:0000318"/>
    <property type="project" value="GO_Central"/>
</dbReference>
<evidence type="ECO:0000313" key="4">
    <source>
        <dbReference type="Proteomes" id="UP000001542"/>
    </source>
</evidence>
<dbReference type="Gene3D" id="2.130.10.10">
    <property type="entry name" value="YVTN repeat-like/Quinoprotein amine dehydrogenase"/>
    <property type="match status" value="1"/>
</dbReference>
<sequence length="921" mass="102143">MHFIHSTILPQSKIENCTVLDVRQREVDVLLYYHRCIKIATLYKKGTDISFKAHQTIYIETPLLWGTVINSHGSNNHSNNYFVSITQDNQLIITEIGTSLKQISSIDLFTSVDENTEKFKYFSVSKDKNWILIASESDHFFFIDIKDIQNPLLGARKIENLQIKSVTSLSSDDSFLILARNDTEQKFVKFTAKKQDISIEDADLDVQYFIDTESPGKASHFNVTNKAITNGNSPILPLTEPIQAFTKVVNDCCAVQLKSGNLYFLSNSQATFIPGAPLIKSMWLLPNESVITNLDDGTSMVFTVQKPSNARKKVSNWASVPQIPLEGTILNNKILPFNGELLGLGKNGVTVISDRADRAQASPAKTIGVKKLLQVDSGCLAVTGSGKTEVVYGEADIDTAHEALAFINFRKSIYLVHEKGLSQENGEDVVTFEEPIRAVAATGFRIVVVSGQNTISILNESFKREDKVLSGEVTAVAVSMHYFAVYSYDNDPLVMNGAISLYDFSFEKVCQDIKFPSIITSLSFGHAFTELFCASQNGAIYKLPVLPTGFTNGVSLLYAGKTAAHLTPFIGDDRYNLVTFDDETSLLLVDDNLYDIGLSGFDTISLVMAEDEKLAIAVIENGDMTVIPYDTDITKQFKLIENTKDVCDGFSSKEKTVLLHKLQNQLKVTVLSSDKPSLSSEPISIEEGSEAKSVICESDAILIVFNNQIKYLNIKGDVIKVISFIMFSEEVICCSMNQKGDSFVVADKNRLTNYKIKEGKITMSRGFCQLSSKPSTMTWSGELIWVSFDDGSVFVFVYNDVAERFEIISKSDGVKNVTSLCTLDDITMAFGCMTGEIYVLRVNESRALGLCQKSDMTKLANITIDTPVISLCVFNKVLFYLTTGGFIGAFSPYFSTTDFMVMQQMQLLSRKYISSKFDSVF</sequence>
<dbReference type="SUPFAM" id="SSF50998">
    <property type="entry name" value="Quinoprotein alcohol dehydrogenase-like"/>
    <property type="match status" value="1"/>
</dbReference>